<gene>
    <name evidence="8" type="ORF">ALQ77_04012</name>
</gene>
<evidence type="ECO:0000256" key="1">
    <source>
        <dbReference type="ARBA" id="ARBA00001968"/>
    </source>
</evidence>
<feature type="binding site" evidence="7">
    <location>
        <position position="122"/>
    </location>
    <ligand>
        <name>substrate</name>
    </ligand>
</feature>
<dbReference type="Pfam" id="PF03737">
    <property type="entry name" value="RraA-like"/>
    <property type="match status" value="1"/>
</dbReference>
<evidence type="ECO:0000256" key="5">
    <source>
        <dbReference type="ARBA" id="ARBA00029596"/>
    </source>
</evidence>
<dbReference type="EMBL" id="RBOJ01000115">
    <property type="protein sequence ID" value="RMM40523.1"/>
    <property type="molecule type" value="Genomic_DNA"/>
</dbReference>
<feature type="binding site" evidence="7">
    <location>
        <position position="123"/>
    </location>
    <ligand>
        <name>substrate</name>
    </ligand>
</feature>
<protein>
    <recommendedName>
        <fullName evidence="2">Putative 4-hydroxy-4-methyl-2-oxoglutarate aldolase</fullName>
    </recommendedName>
    <alternativeName>
        <fullName evidence="5">Regulator of ribonuclease activity homolog</fullName>
    </alternativeName>
    <alternativeName>
        <fullName evidence="6">RraA-like protein</fullName>
    </alternativeName>
</protein>
<evidence type="ECO:0000256" key="6">
    <source>
        <dbReference type="ARBA" id="ARBA00030169"/>
    </source>
</evidence>
<dbReference type="SUPFAM" id="SSF89562">
    <property type="entry name" value="RraA-like"/>
    <property type="match status" value="1"/>
</dbReference>
<reference evidence="8 9" key="1">
    <citation type="submission" date="2018-08" db="EMBL/GenBank/DDBJ databases">
        <title>Recombination of ecologically and evolutionarily significant loci maintains genetic cohesion in the Pseudomonas syringae species complex.</title>
        <authorList>
            <person name="Dillon M."/>
            <person name="Thakur S."/>
            <person name="Almeida R.N.D."/>
            <person name="Weir B.S."/>
            <person name="Guttman D.S."/>
        </authorList>
    </citation>
    <scope>NUCLEOTIDE SEQUENCE [LARGE SCALE GENOMIC DNA]</scope>
    <source>
        <strain evidence="8 9">NCPPB2445</strain>
    </source>
</reference>
<organism evidence="8 9">
    <name type="scientific">Pseudomonas corrugata</name>
    <dbReference type="NCBI Taxonomy" id="47879"/>
    <lineage>
        <taxon>Bacteria</taxon>
        <taxon>Pseudomonadati</taxon>
        <taxon>Pseudomonadota</taxon>
        <taxon>Gammaproteobacteria</taxon>
        <taxon>Pseudomonadales</taxon>
        <taxon>Pseudomonadaceae</taxon>
        <taxon>Pseudomonas</taxon>
    </lineage>
</organism>
<dbReference type="GO" id="GO:0008948">
    <property type="term" value="F:oxaloacetate decarboxylase activity"/>
    <property type="evidence" value="ECO:0007669"/>
    <property type="project" value="TreeGrafter"/>
</dbReference>
<dbReference type="AlphaFoldDB" id="A0A3M3DTA8"/>
<evidence type="ECO:0000256" key="2">
    <source>
        <dbReference type="ARBA" id="ARBA00016549"/>
    </source>
</evidence>
<evidence type="ECO:0000313" key="8">
    <source>
        <dbReference type="EMBL" id="RMM40523.1"/>
    </source>
</evidence>
<comment type="cofactor">
    <cofactor evidence="1">
        <name>a divalent metal cation</name>
        <dbReference type="ChEBI" id="CHEBI:60240"/>
    </cofactor>
</comment>
<dbReference type="Gene3D" id="3.50.30.40">
    <property type="entry name" value="Ribonuclease E inhibitor RraA/RraA-like"/>
    <property type="match status" value="1"/>
</dbReference>
<dbReference type="RefSeq" id="WP_053191140.1">
    <property type="nucleotide sequence ID" value="NZ_LHVK01000003.1"/>
</dbReference>
<evidence type="ECO:0000256" key="3">
    <source>
        <dbReference type="ARBA" id="ARBA00022723"/>
    </source>
</evidence>
<dbReference type="CDD" id="cd16841">
    <property type="entry name" value="RraA_family"/>
    <property type="match status" value="1"/>
</dbReference>
<dbReference type="GO" id="GO:0046872">
    <property type="term" value="F:metal ion binding"/>
    <property type="evidence" value="ECO:0007669"/>
    <property type="project" value="UniProtKB-KW"/>
</dbReference>
<comment type="caution">
    <text evidence="8">The sequence shown here is derived from an EMBL/GenBank/DDBJ whole genome shotgun (WGS) entry which is preliminary data.</text>
</comment>
<dbReference type="InterPro" id="IPR036704">
    <property type="entry name" value="RraA/RraA-like_sf"/>
</dbReference>
<proteinExistence type="predicted"/>
<dbReference type="PANTHER" id="PTHR33254">
    <property type="entry name" value="4-HYDROXY-4-METHYL-2-OXOGLUTARATE ALDOLASE 3-RELATED"/>
    <property type="match status" value="1"/>
</dbReference>
<name>A0A3M3DTA8_9PSED</name>
<sequence length="235" mass="25248">MNAIISPVVKDNDALLKACEALDTASLSDALDSLGLAGGLAGLNQQVPGTRCVGFAYTVLYEPVHQRSGFRTAANYIDEVPSDAVIVSSNPGRTDCTTWGDILTHVAKSRGIRGTLIDGAARDIDTVQRLNYPLFSRARFMQSAKNRVQLKATQVPVQISGVTVNPGDLVICDSSGCLAIPADKAEQVIQRAQAVEQTEKDIIQSVSDGSTLEQARALHRYDQPWLSPKEKQANV</sequence>
<keyword evidence="4" id="KW-0456">Lyase</keyword>
<keyword evidence="3 7" id="KW-0479">Metal-binding</keyword>
<dbReference type="Proteomes" id="UP000270661">
    <property type="component" value="Unassembled WGS sequence"/>
</dbReference>
<keyword evidence="9" id="KW-1185">Reference proteome</keyword>
<evidence type="ECO:0000256" key="7">
    <source>
        <dbReference type="PIRSR" id="PIRSR605493-1"/>
    </source>
</evidence>
<dbReference type="Gene3D" id="1.20.5.3070">
    <property type="match status" value="1"/>
</dbReference>
<feature type="binding site" evidence="7">
    <location>
        <begin position="100"/>
        <end position="103"/>
    </location>
    <ligand>
        <name>substrate</name>
    </ligand>
</feature>
<dbReference type="GO" id="GO:0047443">
    <property type="term" value="F:4-hydroxy-4-methyl-2-oxoglutarate aldolase activity"/>
    <property type="evidence" value="ECO:0007669"/>
    <property type="project" value="TreeGrafter"/>
</dbReference>
<comment type="cofactor">
    <cofactor evidence="7">
        <name>Mg(2+)</name>
        <dbReference type="ChEBI" id="CHEBI:18420"/>
    </cofactor>
</comment>
<dbReference type="PANTHER" id="PTHR33254:SF4">
    <property type="entry name" value="4-HYDROXY-4-METHYL-2-OXOGLUTARATE ALDOLASE 3-RELATED"/>
    <property type="match status" value="1"/>
</dbReference>
<dbReference type="InterPro" id="IPR005493">
    <property type="entry name" value="RraA/RraA-like"/>
</dbReference>
<evidence type="ECO:0000256" key="4">
    <source>
        <dbReference type="ARBA" id="ARBA00023239"/>
    </source>
</evidence>
<dbReference type="STRING" id="47879.AXG94_03755"/>
<evidence type="ECO:0000313" key="9">
    <source>
        <dbReference type="Proteomes" id="UP000270661"/>
    </source>
</evidence>
<dbReference type="OrthoDB" id="8717144at2"/>
<keyword evidence="7" id="KW-0460">Magnesium</keyword>
<accession>A0A3M3DTA8</accession>